<comment type="cofactor">
    <cofactor evidence="9">
        <name>a divalent metal cation</name>
        <dbReference type="ChEBI" id="CHEBI:60240"/>
    </cofactor>
    <text evidence="9">Binds 1 divalent metal cation per subunit.</text>
</comment>
<dbReference type="InterPro" id="IPR034680">
    <property type="entry name" value="Kae1_archaea_euk"/>
</dbReference>
<feature type="binding site" evidence="9">
    <location>
        <position position="97"/>
    </location>
    <ligand>
        <name>a divalent metal cation</name>
        <dbReference type="ChEBI" id="CHEBI:60240"/>
    </ligand>
</feature>
<dbReference type="CDD" id="cd24132">
    <property type="entry name" value="ASKHA_NBD_OSGEP_like_euk"/>
    <property type="match status" value="1"/>
</dbReference>
<accession>A0A2H9THT5</accession>
<organism evidence="11 12">
    <name type="scientific">Paramicrosporidium saccamoebae</name>
    <dbReference type="NCBI Taxonomy" id="1246581"/>
    <lineage>
        <taxon>Eukaryota</taxon>
        <taxon>Fungi</taxon>
        <taxon>Fungi incertae sedis</taxon>
        <taxon>Cryptomycota</taxon>
        <taxon>Cryptomycota incertae sedis</taxon>
        <taxon>Paramicrosporidium</taxon>
    </lineage>
</organism>
<dbReference type="EC" id="2.3.1.234" evidence="1"/>
<keyword evidence="5 9" id="KW-0479">Metal-binding</keyword>
<feature type="binding site" evidence="9">
    <location>
        <position position="245"/>
    </location>
    <ligand>
        <name>substrate</name>
    </ligand>
</feature>
<dbReference type="GO" id="GO:0000408">
    <property type="term" value="C:EKC/KEOPS complex"/>
    <property type="evidence" value="ECO:0007669"/>
    <property type="project" value="InterPro"/>
</dbReference>
<gene>
    <name evidence="11" type="ORF">PSACC_02839</name>
</gene>
<keyword evidence="6 9" id="KW-0012">Acyltransferase</keyword>
<evidence type="ECO:0000256" key="1">
    <source>
        <dbReference type="ARBA" id="ARBA00012156"/>
    </source>
</evidence>
<evidence type="ECO:0000259" key="10">
    <source>
        <dbReference type="Pfam" id="PF00814"/>
    </source>
</evidence>
<feature type="binding site" evidence="9">
    <location>
        <position position="169"/>
    </location>
    <ligand>
        <name>substrate</name>
    </ligand>
</feature>
<keyword evidence="9" id="KW-0539">Nucleus</keyword>
<dbReference type="Proteomes" id="UP000240830">
    <property type="component" value="Unassembled WGS sequence"/>
</dbReference>
<dbReference type="STRING" id="1246581.A0A2H9THT5"/>
<dbReference type="GO" id="GO:0005634">
    <property type="term" value="C:nucleus"/>
    <property type="evidence" value="ECO:0007669"/>
    <property type="project" value="UniProtKB-SubCell"/>
</dbReference>
<protein>
    <recommendedName>
        <fullName evidence="1">N(6)-L-threonylcarbamoyladenine synthase</fullName>
        <ecNumber evidence="1">2.3.1.234</ecNumber>
    </recommendedName>
    <alternativeName>
        <fullName evidence="7">N6-L-threonylcarbamoyladenine synthase</fullName>
    </alternativeName>
</protein>
<evidence type="ECO:0000256" key="3">
    <source>
        <dbReference type="ARBA" id="ARBA00022679"/>
    </source>
</evidence>
<name>A0A2H9THT5_9FUNG</name>
<evidence type="ECO:0000256" key="7">
    <source>
        <dbReference type="ARBA" id="ARBA00030439"/>
    </source>
</evidence>
<dbReference type="GO" id="GO:0002949">
    <property type="term" value="P:tRNA threonylcarbamoyladenosine modification"/>
    <property type="evidence" value="ECO:0007669"/>
    <property type="project" value="UniProtKB-UniRule"/>
</dbReference>
<feature type="binding site" evidence="9">
    <location>
        <position position="273"/>
    </location>
    <ligand>
        <name>a divalent metal cation</name>
        <dbReference type="ChEBI" id="CHEBI:60240"/>
    </ligand>
</feature>
<comment type="catalytic activity">
    <reaction evidence="8 9">
        <text>L-threonylcarbamoyladenylate + adenosine(37) in tRNA = N(6)-L-threonylcarbamoyladenosine(37) in tRNA + AMP + H(+)</text>
        <dbReference type="Rhea" id="RHEA:37059"/>
        <dbReference type="Rhea" id="RHEA-COMP:10162"/>
        <dbReference type="Rhea" id="RHEA-COMP:10163"/>
        <dbReference type="ChEBI" id="CHEBI:15378"/>
        <dbReference type="ChEBI" id="CHEBI:73682"/>
        <dbReference type="ChEBI" id="CHEBI:74411"/>
        <dbReference type="ChEBI" id="CHEBI:74418"/>
        <dbReference type="ChEBI" id="CHEBI:456215"/>
        <dbReference type="EC" id="2.3.1.234"/>
    </reaction>
</comment>
<dbReference type="InterPro" id="IPR000905">
    <property type="entry name" value="Gcp-like_dom"/>
</dbReference>
<dbReference type="EMBL" id="MTSL01000178">
    <property type="protein sequence ID" value="PJF17314.1"/>
    <property type="molecule type" value="Genomic_DNA"/>
</dbReference>
<dbReference type="GO" id="GO:0046872">
    <property type="term" value="F:metal ion binding"/>
    <property type="evidence" value="ECO:0007669"/>
    <property type="project" value="UniProtKB-KW"/>
</dbReference>
<feature type="binding site" evidence="9">
    <location>
        <position position="101"/>
    </location>
    <ligand>
        <name>a divalent metal cation</name>
        <dbReference type="ChEBI" id="CHEBI:60240"/>
    </ligand>
</feature>
<feature type="binding site" evidence="9">
    <location>
        <begin position="118"/>
        <end position="122"/>
    </location>
    <ligand>
        <name>substrate</name>
    </ligand>
</feature>
<dbReference type="GO" id="GO:0061711">
    <property type="term" value="F:tRNA N(6)-L-threonylcarbamoyladenine synthase activity"/>
    <property type="evidence" value="ECO:0007669"/>
    <property type="project" value="UniProtKB-EC"/>
</dbReference>
<evidence type="ECO:0000313" key="11">
    <source>
        <dbReference type="EMBL" id="PJF17314.1"/>
    </source>
</evidence>
<dbReference type="InterPro" id="IPR043129">
    <property type="entry name" value="ATPase_NBD"/>
</dbReference>
<sequence length="317" mass="34968">MISLGLEGSANKLGIGIIQDSSVLANIRHTYITPPGTGFLPGETARHHREYIIKLIKEALEEARISRPGMAPPLISVAVVARTLSLLWKKPLIPVNHCIGHIEMGRLITNARNPVILYVSGGNTQVIAYSHQRYRIFGETIDIAVGNCLDRFARILNLSNDPSPGYNIEKLAKLGSNYIDLPYTVKGMDVSFSGILSFIEGISTQHTPEDLCYSLQETVFAMLVEITERAMAHVSSTEVLIVGGNVKLQEMMGEMAKQRGATLYATDERFCIDNGIMIAHAGLEQFKSNQEAACHVSKATCSQRYRTDQVAVTWRHD</sequence>
<keyword evidence="4 9" id="KW-0819">tRNA processing</keyword>
<keyword evidence="3 9" id="KW-0808">Transferase</keyword>
<dbReference type="AlphaFoldDB" id="A0A2H9THT5"/>
<keyword evidence="12" id="KW-1185">Reference proteome</keyword>
<comment type="caution">
    <text evidence="11">The sequence shown here is derived from an EMBL/GenBank/DDBJ whole genome shotgun (WGS) entry which is preliminary data.</text>
</comment>
<evidence type="ECO:0000256" key="6">
    <source>
        <dbReference type="ARBA" id="ARBA00023315"/>
    </source>
</evidence>
<feature type="binding site" evidence="9">
    <location>
        <position position="165"/>
    </location>
    <ligand>
        <name>substrate</name>
    </ligand>
</feature>
<evidence type="ECO:0000256" key="4">
    <source>
        <dbReference type="ARBA" id="ARBA00022694"/>
    </source>
</evidence>
<dbReference type="SUPFAM" id="SSF53067">
    <property type="entry name" value="Actin-like ATPase domain"/>
    <property type="match status" value="1"/>
</dbReference>
<dbReference type="PROSITE" id="PS01016">
    <property type="entry name" value="GLYCOPROTEASE"/>
    <property type="match status" value="1"/>
</dbReference>
<keyword evidence="2 9" id="KW-0963">Cytoplasm</keyword>
<dbReference type="HAMAP" id="MF_01446">
    <property type="entry name" value="Kae1"/>
    <property type="match status" value="1"/>
</dbReference>
<reference evidence="11 12" key="1">
    <citation type="submission" date="2016-10" db="EMBL/GenBank/DDBJ databases">
        <title>The genome of Paramicrosporidium saccamoebae is the missing link in understanding Cryptomycota and Microsporidia evolution.</title>
        <authorList>
            <person name="Quandt C.A."/>
            <person name="Beaudet D."/>
            <person name="Corsaro D."/>
            <person name="Michel R."/>
            <person name="Corradi N."/>
            <person name="James T."/>
        </authorList>
    </citation>
    <scope>NUCLEOTIDE SEQUENCE [LARGE SCALE GENOMIC DNA]</scope>
    <source>
        <strain evidence="11 12">KSL3</strain>
    </source>
</reference>
<feature type="binding site" evidence="9">
    <location>
        <position position="118"/>
    </location>
    <ligand>
        <name>a divalent metal cation</name>
        <dbReference type="ChEBI" id="CHEBI:60240"/>
    </ligand>
</feature>
<dbReference type="FunFam" id="3.30.420.40:FF:000038">
    <property type="entry name" value="Probable tRNA N6-adenosine threonylcarbamoyltransferase"/>
    <property type="match status" value="1"/>
</dbReference>
<dbReference type="Gene3D" id="3.30.420.40">
    <property type="match status" value="2"/>
</dbReference>
<evidence type="ECO:0000256" key="9">
    <source>
        <dbReference type="HAMAP-Rule" id="MF_03180"/>
    </source>
</evidence>
<dbReference type="PANTHER" id="PTHR11735:SF14">
    <property type="entry name" value="TRNA N6-ADENOSINE THREONYLCARBAMOYLTRANSFERASE"/>
    <property type="match status" value="1"/>
</dbReference>
<evidence type="ECO:0000256" key="5">
    <source>
        <dbReference type="ARBA" id="ARBA00022723"/>
    </source>
</evidence>
<comment type="subcellular location">
    <subcellularLocation>
        <location evidence="9">Cytoplasm</location>
    </subcellularLocation>
    <subcellularLocation>
        <location evidence="9">Nucleus</location>
    </subcellularLocation>
</comment>
<feature type="binding site" evidence="9">
    <location>
        <position position="150"/>
    </location>
    <ligand>
        <name>substrate</name>
    </ligand>
</feature>
<dbReference type="InterPro" id="IPR017860">
    <property type="entry name" value="Peptidase_M22_CS"/>
</dbReference>
<evidence type="ECO:0000256" key="2">
    <source>
        <dbReference type="ARBA" id="ARBA00022490"/>
    </source>
</evidence>
<dbReference type="Pfam" id="PF00814">
    <property type="entry name" value="TsaD"/>
    <property type="match status" value="1"/>
</dbReference>
<dbReference type="InterPro" id="IPR017861">
    <property type="entry name" value="KAE1/TsaD"/>
</dbReference>
<evidence type="ECO:0000256" key="8">
    <source>
        <dbReference type="ARBA" id="ARBA00048117"/>
    </source>
</evidence>
<evidence type="ECO:0000313" key="12">
    <source>
        <dbReference type="Proteomes" id="UP000240830"/>
    </source>
</evidence>
<comment type="similarity">
    <text evidence="9">Belongs to the KAE1 / TsaD family.</text>
</comment>
<feature type="domain" description="Gcp-like" evidence="10">
    <location>
        <begin position="23"/>
        <end position="279"/>
    </location>
</feature>
<proteinExistence type="inferred from homology"/>
<dbReference type="NCBIfam" id="TIGR00329">
    <property type="entry name" value="gcp_kae1"/>
    <property type="match status" value="1"/>
</dbReference>
<dbReference type="GO" id="GO:0005737">
    <property type="term" value="C:cytoplasm"/>
    <property type="evidence" value="ECO:0007669"/>
    <property type="project" value="UniProtKB-SubCell"/>
</dbReference>
<dbReference type="PRINTS" id="PR00789">
    <property type="entry name" value="OSIALOPTASE"/>
</dbReference>
<dbReference type="PANTHER" id="PTHR11735">
    <property type="entry name" value="TRNA N6-ADENOSINE THREONYLCARBAMOYLTRANSFERASE"/>
    <property type="match status" value="1"/>
</dbReference>
<dbReference type="OrthoDB" id="10254073at2759"/>